<evidence type="ECO:0000256" key="5">
    <source>
        <dbReference type="ARBA" id="ARBA00047806"/>
    </source>
</evidence>
<dbReference type="FunCoup" id="A0A1Z5SPX6">
    <property type="interactions" value="995"/>
</dbReference>
<sequence>MCHASEARIAEGQVARPQQSDDIRLFSLSFGTLFRPCTFNLFLFYNPSTAKVKPLAQLLILFVGIVSAFAMNSIFQKLTRPFSSATMRFAPDQAAQTTMQVPEGAETAILAAGCFWGIEHMYRKDFGNKGLLDARVGYIGGNTESPSYRAVCSGSTGHAEACLLSYDPQKLSYRTIIEYFYKMHDPTTSNRQGPDVGSQYRSGIFYNNDEQKSVAEEVTKKANEQWWKGGIVTEILPAGKWWDAEKYHQLYLDNNPGGYECPSHYVRKLPDLQ</sequence>
<dbReference type="SUPFAM" id="SSF55068">
    <property type="entry name" value="Peptide methionine sulfoxide reductase"/>
    <property type="match status" value="1"/>
</dbReference>
<evidence type="ECO:0000313" key="9">
    <source>
        <dbReference type="EMBL" id="OTA22885.1"/>
    </source>
</evidence>
<dbReference type="VEuPathDB" id="FungiDB:BTJ68_14413"/>
<keyword evidence="3" id="KW-0560">Oxidoreductase</keyword>
<comment type="catalytic activity">
    <reaction evidence="5">
        <text>L-methionyl-[protein] + [thioredoxin]-disulfide + H2O = L-methionyl-(S)-S-oxide-[protein] + [thioredoxin]-dithiol</text>
        <dbReference type="Rhea" id="RHEA:14217"/>
        <dbReference type="Rhea" id="RHEA-COMP:10698"/>
        <dbReference type="Rhea" id="RHEA-COMP:10700"/>
        <dbReference type="Rhea" id="RHEA-COMP:12313"/>
        <dbReference type="Rhea" id="RHEA-COMP:12315"/>
        <dbReference type="ChEBI" id="CHEBI:15377"/>
        <dbReference type="ChEBI" id="CHEBI:16044"/>
        <dbReference type="ChEBI" id="CHEBI:29950"/>
        <dbReference type="ChEBI" id="CHEBI:44120"/>
        <dbReference type="ChEBI" id="CHEBI:50058"/>
        <dbReference type="EC" id="1.8.4.11"/>
    </reaction>
</comment>
<reference evidence="9 10" key="1">
    <citation type="submission" date="2017-01" db="EMBL/GenBank/DDBJ databases">
        <title>The recent genome duplication of the halophilic yeast Hortaea werneckii: insights from long-read sequencing.</title>
        <authorList>
            <person name="Sinha S."/>
            <person name="Flibotte S."/>
            <person name="Neira M."/>
            <person name="Lenassi M."/>
            <person name="Gostincar C."/>
            <person name="Stajich J.E."/>
            <person name="Nislow C.E."/>
        </authorList>
    </citation>
    <scope>NUCLEOTIDE SEQUENCE [LARGE SCALE GENOMIC DNA]</scope>
    <source>
        <strain evidence="9 10">EXF-2000</strain>
    </source>
</reference>
<organism evidence="9 10">
    <name type="scientific">Hortaea werneckii EXF-2000</name>
    <dbReference type="NCBI Taxonomy" id="1157616"/>
    <lineage>
        <taxon>Eukaryota</taxon>
        <taxon>Fungi</taxon>
        <taxon>Dikarya</taxon>
        <taxon>Ascomycota</taxon>
        <taxon>Pezizomycotina</taxon>
        <taxon>Dothideomycetes</taxon>
        <taxon>Dothideomycetidae</taxon>
        <taxon>Mycosphaerellales</taxon>
        <taxon>Teratosphaeriaceae</taxon>
        <taxon>Hortaea</taxon>
    </lineage>
</organism>
<dbReference type="Proteomes" id="UP000194280">
    <property type="component" value="Unassembled WGS sequence"/>
</dbReference>
<name>A0A1Z5SPX6_HORWE</name>
<evidence type="ECO:0000256" key="7">
    <source>
        <dbReference type="SAM" id="Phobius"/>
    </source>
</evidence>
<evidence type="ECO:0000256" key="2">
    <source>
        <dbReference type="ARBA" id="ARBA00012502"/>
    </source>
</evidence>
<proteinExistence type="inferred from homology"/>
<dbReference type="Pfam" id="PF01625">
    <property type="entry name" value="PMSR"/>
    <property type="match status" value="1"/>
</dbReference>
<dbReference type="InterPro" id="IPR036509">
    <property type="entry name" value="Met_Sox_Rdtase_MsrA_sf"/>
</dbReference>
<evidence type="ECO:0000256" key="6">
    <source>
        <dbReference type="ARBA" id="ARBA00048782"/>
    </source>
</evidence>
<comment type="catalytic activity">
    <reaction evidence="6">
        <text>[thioredoxin]-disulfide + L-methionine + H2O = L-methionine (S)-S-oxide + [thioredoxin]-dithiol</text>
        <dbReference type="Rhea" id="RHEA:19993"/>
        <dbReference type="Rhea" id="RHEA-COMP:10698"/>
        <dbReference type="Rhea" id="RHEA-COMP:10700"/>
        <dbReference type="ChEBI" id="CHEBI:15377"/>
        <dbReference type="ChEBI" id="CHEBI:29950"/>
        <dbReference type="ChEBI" id="CHEBI:50058"/>
        <dbReference type="ChEBI" id="CHEBI:57844"/>
        <dbReference type="ChEBI" id="CHEBI:58772"/>
        <dbReference type="EC" id="1.8.4.11"/>
    </reaction>
</comment>
<keyword evidence="10" id="KW-1185">Reference proteome</keyword>
<dbReference type="InterPro" id="IPR002569">
    <property type="entry name" value="Met_Sox_Rdtase_MsrA_dom"/>
</dbReference>
<dbReference type="NCBIfam" id="TIGR00401">
    <property type="entry name" value="msrA"/>
    <property type="match status" value="1"/>
</dbReference>
<protein>
    <recommendedName>
        <fullName evidence="2">peptide-methionine (S)-S-oxide reductase</fullName>
        <ecNumber evidence="2">1.8.4.11</ecNumber>
    </recommendedName>
    <alternativeName>
        <fullName evidence="4">Peptide-methionine (S)-S-oxide reductase</fullName>
    </alternativeName>
</protein>
<dbReference type="PANTHER" id="PTHR43774">
    <property type="entry name" value="PEPTIDE METHIONINE SULFOXIDE REDUCTASE"/>
    <property type="match status" value="1"/>
</dbReference>
<feature type="transmembrane region" description="Helical" evidence="7">
    <location>
        <begin position="25"/>
        <end position="43"/>
    </location>
</feature>
<evidence type="ECO:0000259" key="8">
    <source>
        <dbReference type="Pfam" id="PF01625"/>
    </source>
</evidence>
<dbReference type="AlphaFoldDB" id="A0A1Z5SPX6"/>
<keyword evidence="7" id="KW-0812">Transmembrane</keyword>
<gene>
    <name evidence="9" type="ORF">BTJ68_14413</name>
</gene>
<keyword evidence="7" id="KW-1133">Transmembrane helix</keyword>
<dbReference type="HAMAP" id="MF_01401">
    <property type="entry name" value="MsrA"/>
    <property type="match status" value="1"/>
</dbReference>
<dbReference type="PANTHER" id="PTHR43774:SF1">
    <property type="entry name" value="PEPTIDE METHIONINE SULFOXIDE REDUCTASE MSRA 2"/>
    <property type="match status" value="1"/>
</dbReference>
<accession>A0A1Z5SPX6</accession>
<dbReference type="GO" id="GO:0034599">
    <property type="term" value="P:cellular response to oxidative stress"/>
    <property type="evidence" value="ECO:0007669"/>
    <property type="project" value="UniProtKB-ARBA"/>
</dbReference>
<keyword evidence="7" id="KW-0472">Membrane</keyword>
<dbReference type="FunFam" id="3.30.1060.10:FF:000006">
    <property type="entry name" value="Peptide methionine sulfoxide reductase"/>
    <property type="match status" value="1"/>
</dbReference>
<dbReference type="InParanoid" id="A0A1Z5SPX6"/>
<comment type="similarity">
    <text evidence="1">Belongs to the MsrA Met sulfoxide reductase family.</text>
</comment>
<evidence type="ECO:0000256" key="3">
    <source>
        <dbReference type="ARBA" id="ARBA00023002"/>
    </source>
</evidence>
<feature type="transmembrane region" description="Helical" evidence="7">
    <location>
        <begin position="55"/>
        <end position="75"/>
    </location>
</feature>
<dbReference type="STRING" id="1157616.A0A1Z5SPX6"/>
<dbReference type="GO" id="GO:0008113">
    <property type="term" value="F:peptide-methionine (S)-S-oxide reductase activity"/>
    <property type="evidence" value="ECO:0007669"/>
    <property type="project" value="UniProtKB-EC"/>
</dbReference>
<evidence type="ECO:0000256" key="1">
    <source>
        <dbReference type="ARBA" id="ARBA00005591"/>
    </source>
</evidence>
<feature type="domain" description="Peptide methionine sulphoxide reductase MsrA" evidence="8">
    <location>
        <begin position="107"/>
        <end position="261"/>
    </location>
</feature>
<evidence type="ECO:0000313" key="10">
    <source>
        <dbReference type="Proteomes" id="UP000194280"/>
    </source>
</evidence>
<dbReference type="EC" id="1.8.4.11" evidence="2"/>
<dbReference type="OrthoDB" id="77405at2759"/>
<evidence type="ECO:0000256" key="4">
    <source>
        <dbReference type="ARBA" id="ARBA00030643"/>
    </source>
</evidence>
<dbReference type="Gene3D" id="3.30.1060.10">
    <property type="entry name" value="Peptide methionine sulphoxide reductase MsrA"/>
    <property type="match status" value="1"/>
</dbReference>
<comment type="caution">
    <text evidence="9">The sequence shown here is derived from an EMBL/GenBank/DDBJ whole genome shotgun (WGS) entry which is preliminary data.</text>
</comment>
<dbReference type="EMBL" id="MUNK01000335">
    <property type="protein sequence ID" value="OTA22885.1"/>
    <property type="molecule type" value="Genomic_DNA"/>
</dbReference>